<protein>
    <submittedName>
        <fullName evidence="2">Uncharacterized protein</fullName>
    </submittedName>
</protein>
<reference evidence="2 3" key="1">
    <citation type="submission" date="2019-11" db="EMBL/GenBank/DDBJ databases">
        <title>Draft Genome Sequences of Six Type Strains of the Genus Massilia.</title>
        <authorList>
            <person name="Miess H."/>
            <person name="Frediansyah A."/>
            <person name="Goeker M."/>
            <person name="Gross H."/>
        </authorList>
    </citation>
    <scope>NUCLEOTIDE SEQUENCE [LARGE SCALE GENOMIC DNA]</scope>
    <source>
        <strain evidence="2 3">DSM 17513</strain>
    </source>
</reference>
<evidence type="ECO:0000313" key="3">
    <source>
        <dbReference type="Proteomes" id="UP000431684"/>
    </source>
</evidence>
<dbReference type="RefSeq" id="WP_155708733.1">
    <property type="nucleotide sequence ID" value="NZ_BMWU01000013.1"/>
</dbReference>
<gene>
    <name evidence="2" type="ORF">GJV26_10285</name>
</gene>
<keyword evidence="3" id="KW-1185">Reference proteome</keyword>
<feature type="region of interest" description="Disordered" evidence="1">
    <location>
        <begin position="1"/>
        <end position="20"/>
    </location>
</feature>
<dbReference type="EMBL" id="WNWM01000002">
    <property type="protein sequence ID" value="MUI12843.1"/>
    <property type="molecule type" value="Genomic_DNA"/>
</dbReference>
<dbReference type="AlphaFoldDB" id="A0A6I3XEY4"/>
<accession>A0A6I3XEY4</accession>
<comment type="caution">
    <text evidence="2">The sequence shown here is derived from an EMBL/GenBank/DDBJ whole genome shotgun (WGS) entry which is preliminary data.</text>
</comment>
<name>A0A6I3XEY4_9BURK</name>
<organism evidence="2 3">
    <name type="scientific">Pseudoduganella dura</name>
    <dbReference type="NCBI Taxonomy" id="321982"/>
    <lineage>
        <taxon>Bacteria</taxon>
        <taxon>Pseudomonadati</taxon>
        <taxon>Pseudomonadota</taxon>
        <taxon>Betaproteobacteria</taxon>
        <taxon>Burkholderiales</taxon>
        <taxon>Oxalobacteraceae</taxon>
        <taxon>Telluria group</taxon>
        <taxon>Pseudoduganella</taxon>
    </lineage>
</organism>
<dbReference type="Proteomes" id="UP000431684">
    <property type="component" value="Unassembled WGS sequence"/>
</dbReference>
<sequence>MGKIVVSEDESMPEAANLPRQGEADLKNALPPHQAQNCRMHFEIDQII</sequence>
<evidence type="ECO:0000256" key="1">
    <source>
        <dbReference type="SAM" id="MobiDB-lite"/>
    </source>
</evidence>
<evidence type="ECO:0000313" key="2">
    <source>
        <dbReference type="EMBL" id="MUI12843.1"/>
    </source>
</evidence>
<proteinExistence type="predicted"/>